<feature type="transmembrane region" description="Helical" evidence="10">
    <location>
        <begin position="47"/>
        <end position="67"/>
    </location>
</feature>
<proteinExistence type="inferred from homology"/>
<comment type="similarity">
    <text evidence="9">Belongs to the auxin efflux carrier (TC 2.A.69.2) family.</text>
</comment>
<dbReference type="InterPro" id="IPR004776">
    <property type="entry name" value="Mem_transp_PIN-like"/>
</dbReference>
<evidence type="ECO:0000313" key="12">
    <source>
        <dbReference type="Proteomes" id="UP000447434"/>
    </source>
</evidence>
<keyword evidence="4" id="KW-0256">Endoplasmic reticulum</keyword>
<evidence type="ECO:0000313" key="11">
    <source>
        <dbReference type="EMBL" id="KAE9606934.1"/>
    </source>
</evidence>
<evidence type="ECO:0000256" key="2">
    <source>
        <dbReference type="ARBA" id="ARBA00022448"/>
    </source>
</evidence>
<evidence type="ECO:0000256" key="8">
    <source>
        <dbReference type="ARBA" id="ARBA00025100"/>
    </source>
</evidence>
<organism evidence="11 12">
    <name type="scientific">Lupinus albus</name>
    <name type="common">White lupine</name>
    <name type="synonym">Lupinus termis</name>
    <dbReference type="NCBI Taxonomy" id="3870"/>
    <lineage>
        <taxon>Eukaryota</taxon>
        <taxon>Viridiplantae</taxon>
        <taxon>Streptophyta</taxon>
        <taxon>Embryophyta</taxon>
        <taxon>Tracheophyta</taxon>
        <taxon>Spermatophyta</taxon>
        <taxon>Magnoliopsida</taxon>
        <taxon>eudicotyledons</taxon>
        <taxon>Gunneridae</taxon>
        <taxon>Pentapetalae</taxon>
        <taxon>rosids</taxon>
        <taxon>fabids</taxon>
        <taxon>Fabales</taxon>
        <taxon>Fabaceae</taxon>
        <taxon>Papilionoideae</taxon>
        <taxon>50 kb inversion clade</taxon>
        <taxon>genistoids sensu lato</taxon>
        <taxon>core genistoids</taxon>
        <taxon>Genisteae</taxon>
        <taxon>Lupinus</taxon>
    </lineage>
</organism>
<keyword evidence="2" id="KW-0813">Transport</keyword>
<reference evidence="12" key="1">
    <citation type="journal article" date="2020" name="Nat. Commun.">
        <title>Genome sequence of the cluster root forming white lupin.</title>
        <authorList>
            <person name="Hufnagel B."/>
            <person name="Marques A."/>
            <person name="Soriano A."/>
            <person name="Marques L."/>
            <person name="Divol F."/>
            <person name="Doumas P."/>
            <person name="Sallet E."/>
            <person name="Mancinotti D."/>
            <person name="Carrere S."/>
            <person name="Marande W."/>
            <person name="Arribat S."/>
            <person name="Keller J."/>
            <person name="Huneau C."/>
            <person name="Blein T."/>
            <person name="Aime D."/>
            <person name="Laguerre M."/>
            <person name="Taylor J."/>
            <person name="Schubert V."/>
            <person name="Nelson M."/>
            <person name="Geu-Flores F."/>
            <person name="Crespi M."/>
            <person name="Gallardo-Guerrero K."/>
            <person name="Delaux P.-M."/>
            <person name="Salse J."/>
            <person name="Berges H."/>
            <person name="Guyot R."/>
            <person name="Gouzy J."/>
            <person name="Peret B."/>
        </authorList>
    </citation>
    <scope>NUCLEOTIDE SEQUENCE [LARGE SCALE GENOMIC DNA]</scope>
    <source>
        <strain evidence="12">cv. Amiga</strain>
    </source>
</reference>
<dbReference type="Proteomes" id="UP000447434">
    <property type="component" value="Chromosome 9"/>
</dbReference>
<dbReference type="AlphaFoldDB" id="A0A6A4Q097"/>
<dbReference type="GO" id="GO:0005789">
    <property type="term" value="C:endoplasmic reticulum membrane"/>
    <property type="evidence" value="ECO:0007669"/>
    <property type="project" value="UniProtKB-SubCell"/>
</dbReference>
<dbReference type="PANTHER" id="PTHR31651:SF11">
    <property type="entry name" value="AUXIN EFFLUX CARRIER FAMILY PROTEIN"/>
    <property type="match status" value="1"/>
</dbReference>
<evidence type="ECO:0000256" key="5">
    <source>
        <dbReference type="ARBA" id="ARBA00022989"/>
    </source>
</evidence>
<dbReference type="PANTHER" id="PTHR31651">
    <property type="match status" value="1"/>
</dbReference>
<comment type="function">
    <text evidence="8">Involved in cellular auxin homeostasis by regulating auxin metabolism. Regulates intracellular auxin accumulation at the endoplasmic reticulum and thus auxin availability for nuclear auxin signaling.</text>
</comment>
<accession>A0A6A4Q097</accession>
<protein>
    <submittedName>
        <fullName evidence="11">Putative membrane transport protein</fullName>
    </submittedName>
</protein>
<keyword evidence="12" id="KW-1185">Reference proteome</keyword>
<gene>
    <name evidence="11" type="ORF">Lalb_Chr09g0324791</name>
</gene>
<evidence type="ECO:0000256" key="10">
    <source>
        <dbReference type="SAM" id="Phobius"/>
    </source>
</evidence>
<evidence type="ECO:0000256" key="7">
    <source>
        <dbReference type="ARBA" id="ARBA00023294"/>
    </source>
</evidence>
<evidence type="ECO:0000256" key="1">
    <source>
        <dbReference type="ARBA" id="ARBA00004477"/>
    </source>
</evidence>
<keyword evidence="7" id="KW-0927">Auxin signaling pathway</keyword>
<keyword evidence="6 10" id="KW-0472">Membrane</keyword>
<dbReference type="Pfam" id="PF03547">
    <property type="entry name" value="Mem_trans"/>
    <property type="match status" value="1"/>
</dbReference>
<dbReference type="EMBL" id="WOCE01000009">
    <property type="protein sequence ID" value="KAE9606934.1"/>
    <property type="molecule type" value="Genomic_DNA"/>
</dbReference>
<dbReference type="GO" id="GO:0080162">
    <property type="term" value="P:endoplasmic reticulum to cytosol auxin transport"/>
    <property type="evidence" value="ECO:0007669"/>
    <property type="project" value="InterPro"/>
</dbReference>
<dbReference type="OrthoDB" id="191139at2759"/>
<keyword evidence="5 10" id="KW-1133">Transmembrane helix</keyword>
<dbReference type="InterPro" id="IPR045033">
    <property type="entry name" value="PILS1/3/4/5/7"/>
</dbReference>
<evidence type="ECO:0000256" key="3">
    <source>
        <dbReference type="ARBA" id="ARBA00022692"/>
    </source>
</evidence>
<dbReference type="GO" id="GO:0009734">
    <property type="term" value="P:auxin-activated signaling pathway"/>
    <property type="evidence" value="ECO:0007669"/>
    <property type="project" value="UniProtKB-KW"/>
</dbReference>
<feature type="transmembrane region" description="Helical" evidence="10">
    <location>
        <begin position="6"/>
        <end position="26"/>
    </location>
</feature>
<name>A0A6A4Q097_LUPAL</name>
<comment type="caution">
    <text evidence="11">The sequence shown here is derived from an EMBL/GenBank/DDBJ whole genome shotgun (WGS) entry which is preliminary data.</text>
</comment>
<sequence>MGFLNLLQVASMPIIQVLLISALGAFMSTRYFDHLLSSDFRKSLNKVVFITFTPSLVFASFAKSVSLDDMISWYAWFNFHSYKL</sequence>
<comment type="subcellular location">
    <subcellularLocation>
        <location evidence="1">Endoplasmic reticulum membrane</location>
        <topology evidence="1">Multi-pass membrane protein</topology>
    </subcellularLocation>
</comment>
<evidence type="ECO:0000256" key="9">
    <source>
        <dbReference type="ARBA" id="ARBA00025752"/>
    </source>
</evidence>
<keyword evidence="3 10" id="KW-0812">Transmembrane</keyword>
<evidence type="ECO:0000256" key="6">
    <source>
        <dbReference type="ARBA" id="ARBA00023136"/>
    </source>
</evidence>
<evidence type="ECO:0000256" key="4">
    <source>
        <dbReference type="ARBA" id="ARBA00022824"/>
    </source>
</evidence>